<proteinExistence type="predicted"/>
<dbReference type="AlphaFoldDB" id="A0A379B062"/>
<evidence type="ECO:0000313" key="2">
    <source>
        <dbReference type="EMBL" id="SUB28770.1"/>
    </source>
</evidence>
<evidence type="ECO:0000256" key="1">
    <source>
        <dbReference type="SAM" id="Phobius"/>
    </source>
</evidence>
<sequence length="83" mass="9288">MNALKWLIENRKTIGIALIITIIGIAGNLDFNDQVTIEKAAANNWADTGTPIKSLSLPILNVYLRIEETEKNDKNFTASFLRQ</sequence>
<reference evidence="2 3" key="1">
    <citation type="submission" date="2018-06" db="EMBL/GenBank/DDBJ databases">
        <authorList>
            <consortium name="Pathogen Informatics"/>
            <person name="Doyle S."/>
        </authorList>
    </citation>
    <scope>NUCLEOTIDE SEQUENCE [LARGE SCALE GENOMIC DNA]</scope>
    <source>
        <strain evidence="2 3">NCTC10699</strain>
    </source>
</reference>
<organism evidence="2 3">
    <name type="scientific">[Pasteurella] mairii</name>
    <dbReference type="NCBI Taxonomy" id="757"/>
    <lineage>
        <taxon>Bacteria</taxon>
        <taxon>Pseudomonadati</taxon>
        <taxon>Pseudomonadota</taxon>
        <taxon>Gammaproteobacteria</taxon>
        <taxon>Pasteurellales</taxon>
        <taxon>Pasteurellaceae</taxon>
    </lineage>
</organism>
<name>A0A379B062_9PAST</name>
<keyword evidence="1" id="KW-0812">Transmembrane</keyword>
<evidence type="ECO:0000313" key="3">
    <source>
        <dbReference type="Proteomes" id="UP000254280"/>
    </source>
</evidence>
<keyword evidence="1" id="KW-1133">Transmembrane helix</keyword>
<keyword evidence="1" id="KW-0472">Membrane</keyword>
<accession>A0A379B062</accession>
<gene>
    <name evidence="2" type="ORF">NCTC10699_00027</name>
</gene>
<dbReference type="EMBL" id="UGSS01000001">
    <property type="protein sequence ID" value="SUB28770.1"/>
    <property type="molecule type" value="Genomic_DNA"/>
</dbReference>
<keyword evidence="3" id="KW-1185">Reference proteome</keyword>
<dbReference type="Proteomes" id="UP000254280">
    <property type="component" value="Unassembled WGS sequence"/>
</dbReference>
<protein>
    <submittedName>
        <fullName evidence="2">Uncharacterized protein</fullName>
    </submittedName>
</protein>
<feature type="transmembrane region" description="Helical" evidence="1">
    <location>
        <begin position="12"/>
        <end position="29"/>
    </location>
</feature>